<dbReference type="AlphaFoldDB" id="A0A178LSV7"/>
<dbReference type="EMBL" id="LWQS01000114">
    <property type="protein sequence ID" value="OAN37094.1"/>
    <property type="molecule type" value="Genomic_DNA"/>
</dbReference>
<comment type="caution">
    <text evidence="9">The sequence shown here is derived from an EMBL/GenBank/DDBJ whole genome shotgun (WGS) entry which is preliminary data.</text>
</comment>
<evidence type="ECO:0000256" key="5">
    <source>
        <dbReference type="ARBA" id="ARBA00022989"/>
    </source>
</evidence>
<dbReference type="InterPro" id="IPR020846">
    <property type="entry name" value="MFS_dom"/>
</dbReference>
<dbReference type="OrthoDB" id="146345at2"/>
<evidence type="ECO:0000259" key="8">
    <source>
        <dbReference type="PROSITE" id="PS50850"/>
    </source>
</evidence>
<dbReference type="CDD" id="cd17329">
    <property type="entry name" value="MFS_MdtH_MDR_like"/>
    <property type="match status" value="1"/>
</dbReference>
<proteinExistence type="predicted"/>
<dbReference type="InterPro" id="IPR036259">
    <property type="entry name" value="MFS_trans_sf"/>
</dbReference>
<feature type="transmembrane region" description="Helical" evidence="7">
    <location>
        <begin position="273"/>
        <end position="292"/>
    </location>
</feature>
<feature type="transmembrane region" description="Helical" evidence="7">
    <location>
        <begin position="165"/>
        <end position="187"/>
    </location>
</feature>
<feature type="transmembrane region" description="Helical" evidence="7">
    <location>
        <begin position="12"/>
        <end position="30"/>
    </location>
</feature>
<dbReference type="GO" id="GO:0005886">
    <property type="term" value="C:plasma membrane"/>
    <property type="evidence" value="ECO:0007669"/>
    <property type="project" value="UniProtKB-SubCell"/>
</dbReference>
<evidence type="ECO:0000256" key="2">
    <source>
        <dbReference type="ARBA" id="ARBA00022448"/>
    </source>
</evidence>
<dbReference type="InterPro" id="IPR050171">
    <property type="entry name" value="MFS_Transporters"/>
</dbReference>
<organism evidence="9 10">
    <name type="scientific">Chloroflexus islandicus</name>
    <dbReference type="NCBI Taxonomy" id="1707952"/>
    <lineage>
        <taxon>Bacteria</taxon>
        <taxon>Bacillati</taxon>
        <taxon>Chloroflexota</taxon>
        <taxon>Chloroflexia</taxon>
        <taxon>Chloroflexales</taxon>
        <taxon>Chloroflexineae</taxon>
        <taxon>Chloroflexaceae</taxon>
        <taxon>Chloroflexus</taxon>
    </lineage>
</organism>
<evidence type="ECO:0000256" key="6">
    <source>
        <dbReference type="ARBA" id="ARBA00023136"/>
    </source>
</evidence>
<feature type="transmembrane region" description="Helical" evidence="7">
    <location>
        <begin position="101"/>
        <end position="118"/>
    </location>
</feature>
<gene>
    <name evidence="9" type="ORF">A6A03_05475</name>
</gene>
<feature type="transmembrane region" description="Helical" evidence="7">
    <location>
        <begin position="329"/>
        <end position="347"/>
    </location>
</feature>
<keyword evidence="6 7" id="KW-0472">Membrane</keyword>
<reference evidence="9 10" key="1">
    <citation type="submission" date="2016-04" db="EMBL/GenBank/DDBJ databases">
        <title>Chloroflexus islandicus sp. nov., a thermophilic filamentous anoxygenic phototrophic bacterium from geyser Strokkur (Iceland).</title>
        <authorList>
            <person name="Gaisin V.A."/>
            <person name="Kalashnikov A.M."/>
            <person name="Sukhacheva M.V."/>
            <person name="Grouzdev D.S."/>
            <person name="Ivanov T.M."/>
            <person name="Kuznetsov B."/>
            <person name="Gorlenko V.M."/>
        </authorList>
    </citation>
    <scope>NUCLEOTIDE SEQUENCE [LARGE SCALE GENOMIC DNA]</scope>
    <source>
        <strain evidence="10">isl-2</strain>
    </source>
</reference>
<keyword evidence="3" id="KW-1003">Cell membrane</keyword>
<dbReference type="Proteomes" id="UP000078287">
    <property type="component" value="Unassembled WGS sequence"/>
</dbReference>
<dbReference type="GO" id="GO:0022857">
    <property type="term" value="F:transmembrane transporter activity"/>
    <property type="evidence" value="ECO:0007669"/>
    <property type="project" value="InterPro"/>
</dbReference>
<feature type="transmembrane region" description="Helical" evidence="7">
    <location>
        <begin position="139"/>
        <end position="159"/>
    </location>
</feature>
<evidence type="ECO:0000313" key="10">
    <source>
        <dbReference type="Proteomes" id="UP000078287"/>
    </source>
</evidence>
<dbReference type="STRING" id="1707952.A6A03_05475"/>
<dbReference type="Pfam" id="PF07690">
    <property type="entry name" value="MFS_1"/>
    <property type="match status" value="1"/>
</dbReference>
<keyword evidence="5 7" id="KW-1133">Transmembrane helix</keyword>
<keyword evidence="4 7" id="KW-0812">Transmembrane</keyword>
<accession>A0A178LSV7</accession>
<evidence type="ECO:0000256" key="1">
    <source>
        <dbReference type="ARBA" id="ARBA00004651"/>
    </source>
</evidence>
<name>A0A178LSV7_9CHLR</name>
<evidence type="ECO:0000256" key="4">
    <source>
        <dbReference type="ARBA" id="ARBA00022692"/>
    </source>
</evidence>
<protein>
    <submittedName>
        <fullName evidence="9">MFS transporter</fullName>
    </submittedName>
</protein>
<feature type="domain" description="Major facilitator superfamily (MFS) profile" evidence="8">
    <location>
        <begin position="12"/>
        <end position="394"/>
    </location>
</feature>
<dbReference type="InterPro" id="IPR011701">
    <property type="entry name" value="MFS"/>
</dbReference>
<keyword evidence="2" id="KW-0813">Transport</keyword>
<evidence type="ECO:0000256" key="7">
    <source>
        <dbReference type="SAM" id="Phobius"/>
    </source>
</evidence>
<dbReference type="Gene3D" id="1.20.1250.20">
    <property type="entry name" value="MFS general substrate transporter like domains"/>
    <property type="match status" value="1"/>
</dbReference>
<feature type="transmembrane region" description="Helical" evidence="7">
    <location>
        <begin position="367"/>
        <end position="390"/>
    </location>
</feature>
<evidence type="ECO:0000313" key="9">
    <source>
        <dbReference type="EMBL" id="OAN37094.1"/>
    </source>
</evidence>
<comment type="subcellular location">
    <subcellularLocation>
        <location evidence="1">Cell membrane</location>
        <topology evidence="1">Multi-pass membrane protein</topology>
    </subcellularLocation>
</comment>
<feature type="transmembrane region" description="Helical" evidence="7">
    <location>
        <begin position="298"/>
        <end position="317"/>
    </location>
</feature>
<feature type="transmembrane region" description="Helical" evidence="7">
    <location>
        <begin position="246"/>
        <end position="266"/>
    </location>
</feature>
<feature type="transmembrane region" description="Helical" evidence="7">
    <location>
        <begin position="207"/>
        <end position="226"/>
    </location>
</feature>
<dbReference type="PANTHER" id="PTHR23517:SF2">
    <property type="entry name" value="MULTIDRUG RESISTANCE PROTEIN MDTH"/>
    <property type="match status" value="1"/>
</dbReference>
<evidence type="ECO:0000256" key="3">
    <source>
        <dbReference type="ARBA" id="ARBA00022475"/>
    </source>
</evidence>
<dbReference type="RefSeq" id="WP_066791418.1">
    <property type="nucleotide sequence ID" value="NZ_LWQS01000114.1"/>
</dbReference>
<dbReference type="PANTHER" id="PTHR23517">
    <property type="entry name" value="RESISTANCE PROTEIN MDTM, PUTATIVE-RELATED-RELATED"/>
    <property type="match status" value="1"/>
</dbReference>
<dbReference type="PROSITE" id="PS50850">
    <property type="entry name" value="MFS"/>
    <property type="match status" value="1"/>
</dbReference>
<dbReference type="SUPFAM" id="SSF103473">
    <property type="entry name" value="MFS general substrate transporter"/>
    <property type="match status" value="1"/>
</dbReference>
<sequence length="405" mass="42197">MTLSRATRYRGLILLIVINFMMYAGFFMVIPLVSVHYVQTLGFAAVTVGMALALRQLVQQGVSVGGGVLSDRFGGRGLITAGVLVRAAGFASLAFATTPPLLFFAMLLSALGGALFEAPSRAGIAALTTEDERARAFSINGVGGGLGMVIGPFVGSLLLDFGFSTVALAAAACFALIGAISLLLPPIETATDRSRLGFGLGLALRDWPFLIFTALLMGFWFMWVQLTISLPLAGERLANAGDAVRWIYGVNAGMTVALQLPVIGFMERWLRPLSILILGIALMALGLGMVALADSFPFLIGCVVVFTIGTLLATPAQQSVTAALADPRALGSYFGVNALALAVGGGLGNFSGGLLVDLANALQAPALPWIAFAYIGLASAIGLMILGNYLQQRRATAHLVGAQQR</sequence>
<keyword evidence="10" id="KW-1185">Reference proteome</keyword>